<sequence length="608" mass="67255">MDVHANPHSECGRFEQILTQFLLKSLHIILDSRVPSIRPCSRRGEVRKSDKWFNLVLGDRPAALENLYFWHRNLMEPMIIDIILVQETPNSSSRDNLHASSGLGTFTETIIERWVVQYEHLRTVAAQTGDASYKKAYKKSIILLRSLYSMMRLLPAYKAFRKLSSCSQTCDFDINYKVSVFCDPFSRAEEDLMKHYSFVPVDAQQGRLTISVTYRENLSDFNLETAASFPPEIITDYVGSPLADPLRLFPSSLEKGFCAPSLSSRVMHSPSSTPAQRPHSWTSGVHRAVSSPQPFSGSPPLYRAPSEFSSTPSDTCGQRIQEYGWPSHHKLAGFDDYQLSPPFSPSPSPSPPTYLSGGNAVPTRLRSETAPVSIPHPMISRSSRYLSPNLSDPNRHSLPPLSSRFTKHDSSSQESPSGMRSLRKPESLKSGESSYGITNLAQKVSRDAKDDSGRFSGLLSSSGSPRVGFSRSSSRLSFQDDLDEGDFSCPFIVDDVDSADSPASQNLGERKGSEASPRASPARRKSQDAAVGALVHMLRTAPPLRQDYSYASDASKSELEGDGGTSRFFMPRKTSDALEELKAYKELKELLLSKSASRVSSKGETSSH</sequence>
<evidence type="ECO:0000313" key="1">
    <source>
        <dbReference type="EMBL" id="KAI5657458.1"/>
    </source>
</evidence>
<reference evidence="2" key="1">
    <citation type="journal article" date="2023" name="Nat. Plants">
        <title>Single-cell RNA sequencing provides a high-resolution roadmap for understanding the multicellular compartmentation of specialized metabolism.</title>
        <authorList>
            <person name="Sun S."/>
            <person name="Shen X."/>
            <person name="Li Y."/>
            <person name="Li Y."/>
            <person name="Wang S."/>
            <person name="Li R."/>
            <person name="Zhang H."/>
            <person name="Shen G."/>
            <person name="Guo B."/>
            <person name="Wei J."/>
            <person name="Xu J."/>
            <person name="St-Pierre B."/>
            <person name="Chen S."/>
            <person name="Sun C."/>
        </authorList>
    </citation>
    <scope>NUCLEOTIDE SEQUENCE [LARGE SCALE GENOMIC DNA]</scope>
</reference>
<gene>
    <name evidence="1" type="ORF">M9H77_26251</name>
</gene>
<proteinExistence type="predicted"/>
<accession>A0ACC0ADE0</accession>
<dbReference type="EMBL" id="CM044706">
    <property type="protein sequence ID" value="KAI5657458.1"/>
    <property type="molecule type" value="Genomic_DNA"/>
</dbReference>
<comment type="caution">
    <text evidence="1">The sequence shown here is derived from an EMBL/GenBank/DDBJ whole genome shotgun (WGS) entry which is preliminary data.</text>
</comment>
<dbReference type="Proteomes" id="UP001060085">
    <property type="component" value="Linkage Group LG06"/>
</dbReference>
<organism evidence="1 2">
    <name type="scientific">Catharanthus roseus</name>
    <name type="common">Madagascar periwinkle</name>
    <name type="synonym">Vinca rosea</name>
    <dbReference type="NCBI Taxonomy" id="4058"/>
    <lineage>
        <taxon>Eukaryota</taxon>
        <taxon>Viridiplantae</taxon>
        <taxon>Streptophyta</taxon>
        <taxon>Embryophyta</taxon>
        <taxon>Tracheophyta</taxon>
        <taxon>Spermatophyta</taxon>
        <taxon>Magnoliopsida</taxon>
        <taxon>eudicotyledons</taxon>
        <taxon>Gunneridae</taxon>
        <taxon>Pentapetalae</taxon>
        <taxon>asterids</taxon>
        <taxon>lamiids</taxon>
        <taxon>Gentianales</taxon>
        <taxon>Apocynaceae</taxon>
        <taxon>Rauvolfioideae</taxon>
        <taxon>Vinceae</taxon>
        <taxon>Catharanthinae</taxon>
        <taxon>Catharanthus</taxon>
    </lineage>
</organism>
<keyword evidence="2" id="KW-1185">Reference proteome</keyword>
<evidence type="ECO:0000313" key="2">
    <source>
        <dbReference type="Proteomes" id="UP001060085"/>
    </source>
</evidence>
<name>A0ACC0ADE0_CATRO</name>
<protein>
    <submittedName>
        <fullName evidence="1">Uncharacterized protein</fullName>
    </submittedName>
</protein>